<dbReference type="GO" id="GO:0004722">
    <property type="term" value="F:protein serine/threonine phosphatase activity"/>
    <property type="evidence" value="ECO:0007669"/>
    <property type="project" value="UniProtKB-EC"/>
</dbReference>
<accession>A0ABD5EMH5</accession>
<feature type="domain" description="PPM-type phosphatase" evidence="3">
    <location>
        <begin position="354"/>
        <end position="577"/>
    </location>
</feature>
<proteinExistence type="predicted"/>
<evidence type="ECO:0000313" key="4">
    <source>
        <dbReference type="EMBL" id="MDT0435477.1"/>
    </source>
</evidence>
<reference evidence="5" key="1">
    <citation type="submission" date="2023-07" db="EMBL/GenBank/DDBJ databases">
        <title>30 novel species of actinomycetes from the DSMZ collection.</title>
        <authorList>
            <person name="Nouioui I."/>
        </authorList>
    </citation>
    <scope>NUCLEOTIDE SEQUENCE [LARGE SCALE GENOMIC DNA]</scope>
    <source>
        <strain evidence="5">DSM 41981</strain>
    </source>
</reference>
<dbReference type="Pfam" id="PF07228">
    <property type="entry name" value="SpoIIE"/>
    <property type="match status" value="1"/>
</dbReference>
<keyword evidence="5" id="KW-1185">Reference proteome</keyword>
<dbReference type="InterPro" id="IPR052016">
    <property type="entry name" value="Bact_Sigma-Reg"/>
</dbReference>
<dbReference type="Gene3D" id="3.60.40.10">
    <property type="entry name" value="PPM-type phosphatase domain"/>
    <property type="match status" value="1"/>
</dbReference>
<keyword evidence="1 4" id="KW-0378">Hydrolase</keyword>
<evidence type="ECO:0000256" key="2">
    <source>
        <dbReference type="SAM" id="MobiDB-lite"/>
    </source>
</evidence>
<name>A0ABD5EMH5_9ACTN</name>
<dbReference type="Proteomes" id="UP001183535">
    <property type="component" value="Unassembled WGS sequence"/>
</dbReference>
<comment type="caution">
    <text evidence="4">The sequence shown here is derived from an EMBL/GenBank/DDBJ whole genome shotgun (WGS) entry which is preliminary data.</text>
</comment>
<dbReference type="AlphaFoldDB" id="A0ABD5EMH5"/>
<dbReference type="SUPFAM" id="SSF81606">
    <property type="entry name" value="PP2C-like"/>
    <property type="match status" value="1"/>
</dbReference>
<evidence type="ECO:0000313" key="5">
    <source>
        <dbReference type="Proteomes" id="UP001183535"/>
    </source>
</evidence>
<gene>
    <name evidence="4" type="ORF">RM877_12375</name>
</gene>
<evidence type="ECO:0000256" key="1">
    <source>
        <dbReference type="ARBA" id="ARBA00022801"/>
    </source>
</evidence>
<dbReference type="EC" id="3.1.3.16" evidence="4"/>
<dbReference type="InterPro" id="IPR036457">
    <property type="entry name" value="PPM-type-like_dom_sf"/>
</dbReference>
<dbReference type="RefSeq" id="WP_093826554.1">
    <property type="nucleotide sequence ID" value="NZ_JAVRES010000004.1"/>
</dbReference>
<sequence length="586" mass="63556">MAAREKPEQDARPRHDVRALEELLASQRRRIGRYTARADRRTSRTPRPHPNGGGSGPADVTAEVAAIGTRDLLDALPLAALLIRVVRDGGGRIADYHYVTENEAAVRYADAVIPREARPPSALRPVPLFDRFPSMADTPVPRMLRDAFDSGRPQGPEPVEWYLPLPDGQAVRIHNEVTVTRCGEHLLLSWERGHHTLLARAAQQLARVCWAEWNLGDDTAQGSEGLRHVLGLPADAPVPTLPQLAAMTTAGGPDALHRALYDVFLRRRRAACDLVLADDGRVLSCVAEPVWLPGGPVWSVRAVMMDVTGDRRARERAAAAELDAQAQRAQVHALADISGALRDAVLPHFEGELSPYGLEAAAVYRPDSGSGVGGDWFKVRVLPGDRVLIALGDARGHGLQAVTLMAKLRYALAGLSFTGRKVEQLTAWLNNVACDDGRESTATAVIGRYHPERCLLRWTCAGHPRPVLLRDGRARVLWEAPGAGGPPLGVVPDQEYRATETVLLKGDVVLLYSDGLVERRAHDPDADTARLVEEVARAGGHGVGAGPAALERFAQTVVQALTGPRQTDDATLLAFRHLHGEPDRPR</sequence>
<dbReference type="SMART" id="SM00331">
    <property type="entry name" value="PP2C_SIG"/>
    <property type="match status" value="1"/>
</dbReference>
<protein>
    <submittedName>
        <fullName evidence="4">PP2C family protein-serine/threonine phosphatase</fullName>
        <ecNumber evidence="4">3.1.3.16</ecNumber>
    </submittedName>
</protein>
<dbReference type="PANTHER" id="PTHR43156">
    <property type="entry name" value="STAGE II SPORULATION PROTEIN E-RELATED"/>
    <property type="match status" value="1"/>
</dbReference>
<dbReference type="PANTHER" id="PTHR43156:SF2">
    <property type="entry name" value="STAGE II SPORULATION PROTEIN E"/>
    <property type="match status" value="1"/>
</dbReference>
<dbReference type="EMBL" id="JAVRES010000004">
    <property type="protein sequence ID" value="MDT0435477.1"/>
    <property type="molecule type" value="Genomic_DNA"/>
</dbReference>
<organism evidence="4 5">
    <name type="scientific">Streptomyces doudnae</name>
    <dbReference type="NCBI Taxonomy" id="3075536"/>
    <lineage>
        <taxon>Bacteria</taxon>
        <taxon>Bacillati</taxon>
        <taxon>Actinomycetota</taxon>
        <taxon>Actinomycetes</taxon>
        <taxon>Kitasatosporales</taxon>
        <taxon>Streptomycetaceae</taxon>
        <taxon>Streptomyces</taxon>
    </lineage>
</organism>
<evidence type="ECO:0000259" key="3">
    <source>
        <dbReference type="SMART" id="SM00331"/>
    </source>
</evidence>
<dbReference type="InterPro" id="IPR001932">
    <property type="entry name" value="PPM-type_phosphatase-like_dom"/>
</dbReference>
<feature type="region of interest" description="Disordered" evidence="2">
    <location>
        <begin position="28"/>
        <end position="59"/>
    </location>
</feature>